<keyword evidence="6" id="KW-1185">Reference proteome</keyword>
<evidence type="ECO:0000256" key="2">
    <source>
        <dbReference type="ARBA" id="ARBA00023125"/>
    </source>
</evidence>
<accession>A0ABP9Q2N5</accession>
<dbReference type="InterPro" id="IPR032687">
    <property type="entry name" value="AraC-type_N"/>
</dbReference>
<evidence type="ECO:0000313" key="5">
    <source>
        <dbReference type="EMBL" id="GAA5154953.1"/>
    </source>
</evidence>
<dbReference type="Pfam" id="PF12625">
    <property type="entry name" value="Arabinose_bd"/>
    <property type="match status" value="1"/>
</dbReference>
<dbReference type="InterPro" id="IPR018060">
    <property type="entry name" value="HTH_AraC"/>
</dbReference>
<sequence>MNSGLPWDFPRSTAAVRQILQTGAAHGIDAARCLARTGLTTGELDDPGALVQATQELAVARNLLAALPGRAGLGVQTGVRYQVSTAGILGFAMQASRTVGEAVHLALRYLPLTSMFVSMRLEDAGERVAIVVDDSLVPADVREFFFDRDLSAVGNVRAALFGASASGELFEVELRYPVERPGLLDQFGRPSSVRYGAPRNVLRYPRWLHDMPLPSGDELTALMCRRQCEDLLNQRRRRHGVSALVRTRILRDPTRMPSMEEVAGELNVATRTLGRRLAREGTSFRALLDEVRDTLAGEMLTGGLAVSQVAARLGYAETASFTHAYTRWHGRPPSLARR</sequence>
<dbReference type="PANTHER" id="PTHR47894:SF1">
    <property type="entry name" value="HTH-TYPE TRANSCRIPTIONAL REGULATOR VQSM"/>
    <property type="match status" value="1"/>
</dbReference>
<dbReference type="SUPFAM" id="SSF46689">
    <property type="entry name" value="Homeodomain-like"/>
    <property type="match status" value="1"/>
</dbReference>
<keyword evidence="2" id="KW-0238">DNA-binding</keyword>
<evidence type="ECO:0000313" key="6">
    <source>
        <dbReference type="Proteomes" id="UP001428817"/>
    </source>
</evidence>
<proteinExistence type="predicted"/>
<dbReference type="PANTHER" id="PTHR47894">
    <property type="entry name" value="HTH-TYPE TRANSCRIPTIONAL REGULATOR GADX"/>
    <property type="match status" value="1"/>
</dbReference>
<dbReference type="PROSITE" id="PS01124">
    <property type="entry name" value="HTH_ARAC_FAMILY_2"/>
    <property type="match status" value="1"/>
</dbReference>
<comment type="caution">
    <text evidence="5">The sequence shown here is derived from an EMBL/GenBank/DDBJ whole genome shotgun (WGS) entry which is preliminary data.</text>
</comment>
<dbReference type="Pfam" id="PF12833">
    <property type="entry name" value="HTH_18"/>
    <property type="match status" value="1"/>
</dbReference>
<name>A0ABP9Q2N5_9PSEU</name>
<evidence type="ECO:0000256" key="3">
    <source>
        <dbReference type="ARBA" id="ARBA00023163"/>
    </source>
</evidence>
<evidence type="ECO:0000256" key="1">
    <source>
        <dbReference type="ARBA" id="ARBA00023015"/>
    </source>
</evidence>
<dbReference type="EMBL" id="BAABJP010000010">
    <property type="protein sequence ID" value="GAA5154953.1"/>
    <property type="molecule type" value="Genomic_DNA"/>
</dbReference>
<dbReference type="Proteomes" id="UP001428817">
    <property type="component" value="Unassembled WGS sequence"/>
</dbReference>
<keyword evidence="3" id="KW-0804">Transcription</keyword>
<dbReference type="Gene3D" id="1.10.10.60">
    <property type="entry name" value="Homeodomain-like"/>
    <property type="match status" value="1"/>
</dbReference>
<protein>
    <submittedName>
        <fullName evidence="5">AraC family transcriptional regulator</fullName>
    </submittedName>
</protein>
<reference evidence="6" key="1">
    <citation type="journal article" date="2019" name="Int. J. Syst. Evol. Microbiol.">
        <title>The Global Catalogue of Microorganisms (GCM) 10K type strain sequencing project: providing services to taxonomists for standard genome sequencing and annotation.</title>
        <authorList>
            <consortium name="The Broad Institute Genomics Platform"/>
            <consortium name="The Broad Institute Genome Sequencing Center for Infectious Disease"/>
            <person name="Wu L."/>
            <person name="Ma J."/>
        </authorList>
    </citation>
    <scope>NUCLEOTIDE SEQUENCE [LARGE SCALE GENOMIC DNA]</scope>
    <source>
        <strain evidence="6">JCM 18303</strain>
    </source>
</reference>
<feature type="domain" description="HTH araC/xylS-type" evidence="4">
    <location>
        <begin position="239"/>
        <end position="338"/>
    </location>
</feature>
<dbReference type="InterPro" id="IPR009057">
    <property type="entry name" value="Homeodomain-like_sf"/>
</dbReference>
<organism evidence="5 6">
    <name type="scientific">Pseudonocardia eucalypti</name>
    <dbReference type="NCBI Taxonomy" id="648755"/>
    <lineage>
        <taxon>Bacteria</taxon>
        <taxon>Bacillati</taxon>
        <taxon>Actinomycetota</taxon>
        <taxon>Actinomycetes</taxon>
        <taxon>Pseudonocardiales</taxon>
        <taxon>Pseudonocardiaceae</taxon>
        <taxon>Pseudonocardia</taxon>
    </lineage>
</organism>
<evidence type="ECO:0000259" key="4">
    <source>
        <dbReference type="PROSITE" id="PS01124"/>
    </source>
</evidence>
<keyword evidence="1" id="KW-0805">Transcription regulation</keyword>
<dbReference type="RefSeq" id="WP_185063833.1">
    <property type="nucleotide sequence ID" value="NZ_BAABJP010000010.1"/>
</dbReference>
<gene>
    <name evidence="5" type="ORF">GCM10023321_27480</name>
</gene>
<dbReference type="SMART" id="SM00342">
    <property type="entry name" value="HTH_ARAC"/>
    <property type="match status" value="1"/>
</dbReference>